<keyword evidence="1" id="KW-1133">Transmembrane helix</keyword>
<name>A0A6A4GRD1_9AGAR</name>
<organism evidence="2 3">
    <name type="scientific">Gymnopus androsaceus JB14</name>
    <dbReference type="NCBI Taxonomy" id="1447944"/>
    <lineage>
        <taxon>Eukaryota</taxon>
        <taxon>Fungi</taxon>
        <taxon>Dikarya</taxon>
        <taxon>Basidiomycota</taxon>
        <taxon>Agaricomycotina</taxon>
        <taxon>Agaricomycetes</taxon>
        <taxon>Agaricomycetidae</taxon>
        <taxon>Agaricales</taxon>
        <taxon>Marasmiineae</taxon>
        <taxon>Omphalotaceae</taxon>
        <taxon>Gymnopus</taxon>
    </lineage>
</organism>
<dbReference type="AlphaFoldDB" id="A0A6A4GRD1"/>
<accession>A0A6A4GRD1</accession>
<protein>
    <submittedName>
        <fullName evidence="2">Uncharacterized protein</fullName>
    </submittedName>
</protein>
<evidence type="ECO:0000313" key="2">
    <source>
        <dbReference type="EMBL" id="KAE9387986.1"/>
    </source>
</evidence>
<keyword evidence="3" id="KW-1185">Reference proteome</keyword>
<keyword evidence="1" id="KW-0812">Transmembrane</keyword>
<dbReference type="Proteomes" id="UP000799118">
    <property type="component" value="Unassembled WGS sequence"/>
</dbReference>
<feature type="transmembrane region" description="Helical" evidence="1">
    <location>
        <begin position="47"/>
        <end position="69"/>
    </location>
</feature>
<proteinExistence type="predicted"/>
<reference evidence="2" key="1">
    <citation type="journal article" date="2019" name="Environ. Microbiol.">
        <title>Fungal ecological strategies reflected in gene transcription - a case study of two litter decomposers.</title>
        <authorList>
            <person name="Barbi F."/>
            <person name="Kohler A."/>
            <person name="Barry K."/>
            <person name="Baskaran P."/>
            <person name="Daum C."/>
            <person name="Fauchery L."/>
            <person name="Ihrmark K."/>
            <person name="Kuo A."/>
            <person name="LaButti K."/>
            <person name="Lipzen A."/>
            <person name="Morin E."/>
            <person name="Grigoriev I.V."/>
            <person name="Henrissat B."/>
            <person name="Lindahl B."/>
            <person name="Martin F."/>
        </authorList>
    </citation>
    <scope>NUCLEOTIDE SEQUENCE</scope>
    <source>
        <strain evidence="2">JB14</strain>
    </source>
</reference>
<feature type="transmembrane region" description="Helical" evidence="1">
    <location>
        <begin position="12"/>
        <end position="41"/>
    </location>
</feature>
<dbReference type="EMBL" id="ML769768">
    <property type="protein sequence ID" value="KAE9387986.1"/>
    <property type="molecule type" value="Genomic_DNA"/>
</dbReference>
<gene>
    <name evidence="2" type="ORF">BT96DRAFT_450399</name>
</gene>
<sequence length="162" mass="18520">MCLLFSNVAFLYPGALIVIVNLYSTSRFVFILFLVEVLWAWDGNASITSYSSASLSCFSIHIFVFIGLVRVQFRRRCLLVHRLLAHIQQLNARSCETLSNGTDPQWRYSKSKAREGHRIHDGRNYHFLYYPLQSLPLLLSLFTKTWNSSPIAPTVSLSTPCT</sequence>
<evidence type="ECO:0000313" key="3">
    <source>
        <dbReference type="Proteomes" id="UP000799118"/>
    </source>
</evidence>
<keyword evidence="1" id="KW-0472">Membrane</keyword>
<evidence type="ECO:0000256" key="1">
    <source>
        <dbReference type="SAM" id="Phobius"/>
    </source>
</evidence>